<dbReference type="Pfam" id="PF17827">
    <property type="entry name" value="PrmC_N"/>
    <property type="match status" value="1"/>
</dbReference>
<feature type="binding site" evidence="5">
    <location>
        <position position="207"/>
    </location>
    <ligand>
        <name>S-adenosyl-L-methionine</name>
        <dbReference type="ChEBI" id="CHEBI:59789"/>
    </ligand>
</feature>
<sequence>MSGQPAPDAPDTPDTPVRLMRWAARDLARHGIDSADTEARRLMAHVLGVDVGRLLLVDHVEPARRAEFEAAVDRRAAGVPLQHITGRVGFGTVELAVGPGVFIPRPETELIVEWALRRLPSPQRRAPLRIVDLCSGSGALALAIAHRLPAAEVVAVEVDDAALTWLRRNVERLGPAGRVHVHRADVTDHDAMSALFDDASVDLVVSNPPYVPTTATVGAEVAHDPDLAVYGGPDGMQVITPMIAGIARVLAPGGSVAIEHDDTTAGLVVQELRDAGVFADIESHRDLAGRPRFVTAVRSTGVSGRSVANPDMRG</sequence>
<dbReference type="InterPro" id="IPR040758">
    <property type="entry name" value="PrmC_N"/>
</dbReference>
<keyword evidence="3 5" id="KW-0949">S-adenosyl-L-methionine</keyword>
<keyword evidence="1 5" id="KW-0489">Methyltransferase</keyword>
<dbReference type="Gene3D" id="1.10.8.10">
    <property type="entry name" value="DNA helicase RuvA subunit, C-terminal domain"/>
    <property type="match status" value="1"/>
</dbReference>
<dbReference type="GO" id="GO:0032259">
    <property type="term" value="P:methylation"/>
    <property type="evidence" value="ECO:0007669"/>
    <property type="project" value="UniProtKB-KW"/>
</dbReference>
<dbReference type="EC" id="2.1.1.297" evidence="5"/>
<dbReference type="InterPro" id="IPR004556">
    <property type="entry name" value="HemK-like"/>
</dbReference>
<name>D0L9H6_GORB4</name>
<dbReference type="eggNOG" id="COG2890">
    <property type="taxonomic scope" value="Bacteria"/>
</dbReference>
<evidence type="ECO:0000256" key="2">
    <source>
        <dbReference type="ARBA" id="ARBA00022679"/>
    </source>
</evidence>
<dbReference type="PROSITE" id="PS00092">
    <property type="entry name" value="N6_MTASE"/>
    <property type="match status" value="1"/>
</dbReference>
<dbReference type="KEGG" id="gbr:Gbro_1910"/>
<comment type="function">
    <text evidence="5">Methylates the class 1 translation termination release factors RF1/PrfA and RF2/PrfB on the glutamine residue of the universally conserved GGQ motif.</text>
</comment>
<feature type="domain" description="Release factor glutamine methyltransferase N-terminal" evidence="7">
    <location>
        <begin position="19"/>
        <end position="86"/>
    </location>
</feature>
<protein>
    <recommendedName>
        <fullName evidence="5">Release factor glutamine methyltransferase</fullName>
        <shortName evidence="5">RF MTase</shortName>
        <ecNumber evidence="5">2.1.1.297</ecNumber>
    </recommendedName>
    <alternativeName>
        <fullName evidence="5">N5-glutamine methyltransferase PrmC</fullName>
    </alternativeName>
    <alternativeName>
        <fullName evidence="5">Protein-(glutamine-N5) MTase PrmC</fullName>
    </alternativeName>
    <alternativeName>
        <fullName evidence="5">Protein-glutamine N-methyltransferase PrmC</fullName>
    </alternativeName>
</protein>
<organism evidence="8 9">
    <name type="scientific">Gordonia bronchialis (strain ATCC 25592 / DSM 43247 / BCRC 13721 / JCM 3198 / KCTC 3076 / NBRC 16047 / NCTC 10667)</name>
    <name type="common">Rhodococcus bronchialis</name>
    <dbReference type="NCBI Taxonomy" id="526226"/>
    <lineage>
        <taxon>Bacteria</taxon>
        <taxon>Bacillati</taxon>
        <taxon>Actinomycetota</taxon>
        <taxon>Actinomycetes</taxon>
        <taxon>Mycobacteriales</taxon>
        <taxon>Gordoniaceae</taxon>
        <taxon>Gordonia</taxon>
    </lineage>
</organism>
<dbReference type="HAMAP" id="MF_02126">
    <property type="entry name" value="RF_methyltr_PrmC"/>
    <property type="match status" value="1"/>
</dbReference>
<dbReference type="CDD" id="cd02440">
    <property type="entry name" value="AdoMet_MTases"/>
    <property type="match status" value="1"/>
</dbReference>
<evidence type="ECO:0000256" key="1">
    <source>
        <dbReference type="ARBA" id="ARBA00022603"/>
    </source>
</evidence>
<dbReference type="EMBL" id="CP001802">
    <property type="protein sequence ID" value="ACY21164.1"/>
    <property type="molecule type" value="Genomic_DNA"/>
</dbReference>
<comment type="caution">
    <text evidence="5">Lacks conserved residue(s) required for the propagation of feature annotation.</text>
</comment>
<dbReference type="HOGENOM" id="CLU_018398_4_0_11"/>
<evidence type="ECO:0000259" key="7">
    <source>
        <dbReference type="Pfam" id="PF17827"/>
    </source>
</evidence>
<keyword evidence="9" id="KW-1185">Reference proteome</keyword>
<dbReference type="PANTHER" id="PTHR18895">
    <property type="entry name" value="HEMK METHYLTRANSFERASE"/>
    <property type="match status" value="1"/>
</dbReference>
<dbReference type="NCBIfam" id="TIGR03534">
    <property type="entry name" value="RF_mod_PrmC"/>
    <property type="match status" value="1"/>
</dbReference>
<dbReference type="GO" id="GO:0003676">
    <property type="term" value="F:nucleic acid binding"/>
    <property type="evidence" value="ECO:0007669"/>
    <property type="project" value="InterPro"/>
</dbReference>
<comment type="similarity">
    <text evidence="5">Belongs to the protein N5-glutamine methyltransferase family. PrmC subfamily.</text>
</comment>
<dbReference type="SUPFAM" id="SSF53335">
    <property type="entry name" value="S-adenosyl-L-methionine-dependent methyltransferases"/>
    <property type="match status" value="1"/>
</dbReference>
<evidence type="ECO:0000313" key="8">
    <source>
        <dbReference type="EMBL" id="ACY21164.1"/>
    </source>
</evidence>
<gene>
    <name evidence="5" type="primary">prmC</name>
    <name evidence="8" type="ordered locus">Gbro_1910</name>
</gene>
<comment type="catalytic activity">
    <reaction evidence="4 5">
        <text>L-glutaminyl-[peptide chain release factor] + S-adenosyl-L-methionine = N(5)-methyl-L-glutaminyl-[peptide chain release factor] + S-adenosyl-L-homocysteine + H(+)</text>
        <dbReference type="Rhea" id="RHEA:42896"/>
        <dbReference type="Rhea" id="RHEA-COMP:10271"/>
        <dbReference type="Rhea" id="RHEA-COMP:10272"/>
        <dbReference type="ChEBI" id="CHEBI:15378"/>
        <dbReference type="ChEBI" id="CHEBI:30011"/>
        <dbReference type="ChEBI" id="CHEBI:57856"/>
        <dbReference type="ChEBI" id="CHEBI:59789"/>
        <dbReference type="ChEBI" id="CHEBI:61891"/>
        <dbReference type="EC" id="2.1.1.297"/>
    </reaction>
</comment>
<dbReference type="InterPro" id="IPR029063">
    <property type="entry name" value="SAM-dependent_MTases_sf"/>
</dbReference>
<dbReference type="AlphaFoldDB" id="D0L9H6"/>
<dbReference type="PANTHER" id="PTHR18895:SF74">
    <property type="entry name" value="MTRF1L RELEASE FACTOR GLUTAMINE METHYLTRANSFERASE"/>
    <property type="match status" value="1"/>
</dbReference>
<reference evidence="8 9" key="2">
    <citation type="journal article" date="2010" name="Stand. Genomic Sci.">
        <title>Complete genome sequence of Gordonia bronchialis type strain (3410).</title>
        <authorList>
            <person name="Ivanova N."/>
            <person name="Sikorski J."/>
            <person name="Jando M."/>
            <person name="Lapidus A."/>
            <person name="Nolan M."/>
            <person name="Lucas S."/>
            <person name="Del Rio T.G."/>
            <person name="Tice H."/>
            <person name="Copeland A."/>
            <person name="Cheng J.F."/>
            <person name="Chen F."/>
            <person name="Bruce D."/>
            <person name="Goodwin L."/>
            <person name="Pitluck S."/>
            <person name="Mavromatis K."/>
            <person name="Ovchinnikova G."/>
            <person name="Pati A."/>
            <person name="Chen A."/>
            <person name="Palaniappan K."/>
            <person name="Land M."/>
            <person name="Hauser L."/>
            <person name="Chang Y.J."/>
            <person name="Jeffries C.D."/>
            <person name="Chain P."/>
            <person name="Saunders E."/>
            <person name="Han C."/>
            <person name="Detter J.C."/>
            <person name="Brettin T."/>
            <person name="Rohde M."/>
            <person name="Goker M."/>
            <person name="Bristow J."/>
            <person name="Eisen J.A."/>
            <person name="Markowitz V."/>
            <person name="Hugenholtz P."/>
            <person name="Klenk H.P."/>
            <person name="Kyrpides N.C."/>
        </authorList>
    </citation>
    <scope>NUCLEOTIDE SEQUENCE [LARGE SCALE GENOMIC DNA]</scope>
    <source>
        <strain evidence="9">ATCC 25592 / DSM 43247 / BCRC 13721 / JCM 3198 / KCTC 3076 / NBRC 16047 / NCTC 10667</strain>
    </source>
</reference>
<evidence type="ECO:0000313" key="9">
    <source>
        <dbReference type="Proteomes" id="UP000001219"/>
    </source>
</evidence>
<dbReference type="NCBIfam" id="TIGR00536">
    <property type="entry name" value="hemK_fam"/>
    <property type="match status" value="1"/>
</dbReference>
<dbReference type="GO" id="GO:0102559">
    <property type="term" value="F:peptide chain release factor N(5)-glutamine methyltransferase activity"/>
    <property type="evidence" value="ECO:0007669"/>
    <property type="project" value="UniProtKB-EC"/>
</dbReference>
<dbReference type="STRING" id="526226.Gbro_1910"/>
<feature type="binding site" evidence="5">
    <location>
        <position position="157"/>
    </location>
    <ligand>
        <name>S-adenosyl-L-methionine</name>
        <dbReference type="ChEBI" id="CHEBI:59789"/>
    </ligand>
</feature>
<evidence type="ECO:0000259" key="6">
    <source>
        <dbReference type="Pfam" id="PF05175"/>
    </source>
</evidence>
<dbReference type="Proteomes" id="UP000001219">
    <property type="component" value="Chromosome"/>
</dbReference>
<dbReference type="InterPro" id="IPR007848">
    <property type="entry name" value="Small_mtfrase_dom"/>
</dbReference>
<dbReference type="Gene3D" id="3.40.50.150">
    <property type="entry name" value="Vaccinia Virus protein VP39"/>
    <property type="match status" value="1"/>
</dbReference>
<accession>D0L9H6</accession>
<dbReference type="Pfam" id="PF05175">
    <property type="entry name" value="MTS"/>
    <property type="match status" value="1"/>
</dbReference>
<proteinExistence type="inferred from homology"/>
<feature type="domain" description="Methyltransferase small" evidence="6">
    <location>
        <begin position="128"/>
        <end position="215"/>
    </location>
</feature>
<feature type="binding site" evidence="5">
    <location>
        <begin position="207"/>
        <end position="210"/>
    </location>
    <ligand>
        <name>substrate</name>
    </ligand>
</feature>
<keyword evidence="2 5" id="KW-0808">Transferase</keyword>
<dbReference type="InterPro" id="IPR019874">
    <property type="entry name" value="RF_methyltr_PrmC"/>
</dbReference>
<dbReference type="InterPro" id="IPR050320">
    <property type="entry name" value="N5-glutamine_MTase"/>
</dbReference>
<dbReference type="RefSeq" id="WP_012833722.1">
    <property type="nucleotide sequence ID" value="NC_013441.1"/>
</dbReference>
<evidence type="ECO:0000256" key="5">
    <source>
        <dbReference type="HAMAP-Rule" id="MF_02126"/>
    </source>
</evidence>
<dbReference type="InterPro" id="IPR002052">
    <property type="entry name" value="DNA_methylase_N6_adenine_CS"/>
</dbReference>
<evidence type="ECO:0000256" key="3">
    <source>
        <dbReference type="ARBA" id="ARBA00022691"/>
    </source>
</evidence>
<reference evidence="9" key="1">
    <citation type="submission" date="2009-10" db="EMBL/GenBank/DDBJ databases">
        <title>The complete chromosome of Gordonia bronchialis DSM 43247.</title>
        <authorList>
            <consortium name="US DOE Joint Genome Institute (JGI-PGF)"/>
            <person name="Lucas S."/>
            <person name="Copeland A."/>
            <person name="Lapidus A."/>
            <person name="Glavina del Rio T."/>
            <person name="Dalin E."/>
            <person name="Tice H."/>
            <person name="Bruce D."/>
            <person name="Goodwin L."/>
            <person name="Pitluck S."/>
            <person name="Kyrpides N."/>
            <person name="Mavromatis K."/>
            <person name="Ivanova N."/>
            <person name="Ovchinnikova G."/>
            <person name="Saunders E."/>
            <person name="Brettin T."/>
            <person name="Detter J.C."/>
            <person name="Han C."/>
            <person name="Larimer F."/>
            <person name="Land M."/>
            <person name="Hauser L."/>
            <person name="Markowitz V."/>
            <person name="Cheng J.-F."/>
            <person name="Hugenholtz P."/>
            <person name="Woyke T."/>
            <person name="Wu D."/>
            <person name="Jando M."/>
            <person name="Schneider S."/>
            <person name="Goeker M."/>
            <person name="Klenk H.-P."/>
            <person name="Eisen J.A."/>
        </authorList>
    </citation>
    <scope>NUCLEOTIDE SEQUENCE [LARGE SCALE GENOMIC DNA]</scope>
    <source>
        <strain evidence="9">ATCC 25592 / DSM 43247 / BCRC 13721 / JCM 3198 / KCTC 3076 / NBRC 16047 / NCTC 10667</strain>
    </source>
</reference>
<evidence type="ECO:0000256" key="4">
    <source>
        <dbReference type="ARBA" id="ARBA00048391"/>
    </source>
</evidence>